<keyword evidence="1" id="KW-0812">Transmembrane</keyword>
<organism evidence="2 3">
    <name type="scientific">Schaedlerella arabinosiphila</name>
    <dbReference type="NCBI Taxonomy" id="2044587"/>
    <lineage>
        <taxon>Bacteria</taxon>
        <taxon>Bacillati</taxon>
        <taxon>Bacillota</taxon>
        <taxon>Clostridia</taxon>
        <taxon>Lachnospirales</taxon>
        <taxon>Lachnospiraceae</taxon>
        <taxon>Schaedlerella</taxon>
    </lineage>
</organism>
<dbReference type="Proteomes" id="UP000274920">
    <property type="component" value="Unassembled WGS sequence"/>
</dbReference>
<name>A0A426DIS0_9FIRM</name>
<dbReference type="Pfam" id="PF11193">
    <property type="entry name" value="DUF2812"/>
    <property type="match status" value="1"/>
</dbReference>
<dbReference type="EMBL" id="RHJS01000002">
    <property type="protein sequence ID" value="RRK32790.1"/>
    <property type="molecule type" value="Genomic_DNA"/>
</dbReference>
<feature type="transmembrane region" description="Helical" evidence="1">
    <location>
        <begin position="260"/>
        <end position="285"/>
    </location>
</feature>
<sequence length="439" mass="50644">MKKRKVGIGFNYRNCDAFARYLHEQSLRGQHFKEFRLGLVFEIGEPDDIYYAVEVFPKGSEMDTRPEKSTEEYAEYCEAAGWRLIDSRRKFCVFRRTKEDAVPIVEPKERFANIRKAEWLLWLNRAVPFFLLTFLYGAQLLTGNFGKLIFSNAMLHILLFMMLFFIEYLLDGIFLLYWSVTRGRMLRAGYVPIYGGGKHRAFIAALPFILFLVSAAFLALSRDGSFLPYVLPSAAATVFVLLTVLWIAYRRPSRSDNLTFQILAGLGFTFLACFGTIVIVLSIGIDSRDEARFKNAEDFPLIQEDYRQMDGEITWTLGEYMESILGSAGHFFVTYSIEESGEPHASGESSSDNLWYTIYQSPHPWILDKLWEEEIPESAGHPEDRSKAWDALSAVSRTLENGVCIEMVRYPDRLFVINSEGRLNDRQIRIIREKLMHET</sequence>
<keyword evidence="3" id="KW-1185">Reference proteome</keyword>
<feature type="transmembrane region" description="Helical" evidence="1">
    <location>
        <begin position="119"/>
        <end position="141"/>
    </location>
</feature>
<gene>
    <name evidence="2" type="ORF">EBB54_16605</name>
</gene>
<evidence type="ECO:0000256" key="1">
    <source>
        <dbReference type="SAM" id="Phobius"/>
    </source>
</evidence>
<keyword evidence="1" id="KW-1133">Transmembrane helix</keyword>
<reference evidence="2" key="1">
    <citation type="submission" date="2018-10" db="EMBL/GenBank/DDBJ databases">
        <title>Schaedlerella arabinophila gen. nov. sp. nov., isolated from the mouse intestinal tract and comparative analysis with the genome of the closely related altered Schaedler flora strain ASF502.</title>
        <authorList>
            <person name="Miyake S."/>
            <person name="Soh M."/>
            <person name="Seedorf H."/>
        </authorList>
    </citation>
    <scope>NUCLEOTIDE SEQUENCE [LARGE SCALE GENOMIC DNA]</scope>
    <source>
        <strain evidence="2">DSM 106076</strain>
    </source>
</reference>
<feature type="transmembrane region" description="Helical" evidence="1">
    <location>
        <begin position="226"/>
        <end position="248"/>
    </location>
</feature>
<evidence type="ECO:0000313" key="3">
    <source>
        <dbReference type="Proteomes" id="UP000274920"/>
    </source>
</evidence>
<protein>
    <submittedName>
        <fullName evidence="2">DUF2812 domain-containing protein</fullName>
    </submittedName>
</protein>
<dbReference type="RefSeq" id="WP_125128219.1">
    <property type="nucleotide sequence ID" value="NZ_RHJS01000002.1"/>
</dbReference>
<feature type="transmembrane region" description="Helical" evidence="1">
    <location>
        <begin position="201"/>
        <end position="220"/>
    </location>
</feature>
<accession>A0A426DIS0</accession>
<dbReference type="AlphaFoldDB" id="A0A426DIS0"/>
<proteinExistence type="predicted"/>
<keyword evidence="1" id="KW-0472">Membrane</keyword>
<evidence type="ECO:0000313" key="2">
    <source>
        <dbReference type="EMBL" id="RRK32790.1"/>
    </source>
</evidence>
<dbReference type="InterPro" id="IPR021359">
    <property type="entry name" value="DUF2812"/>
</dbReference>
<comment type="caution">
    <text evidence="2">The sequence shown here is derived from an EMBL/GenBank/DDBJ whole genome shotgun (WGS) entry which is preliminary data.</text>
</comment>
<feature type="transmembrane region" description="Helical" evidence="1">
    <location>
        <begin position="153"/>
        <end position="180"/>
    </location>
</feature>